<dbReference type="InterPro" id="IPR031596">
    <property type="entry name" value="MaAIMP_sms"/>
</dbReference>
<keyword evidence="1" id="KW-0812">Transmembrane</keyword>
<reference evidence="3" key="1">
    <citation type="submission" date="2017-01" db="EMBL/GenBank/DDBJ databases">
        <authorList>
            <person name="Varghese N."/>
            <person name="Submissions S."/>
        </authorList>
    </citation>
    <scope>NUCLEOTIDE SEQUENCE [LARGE SCALE GENOMIC DNA]</scope>
    <source>
        <strain evidence="3">DSM 21768</strain>
    </source>
</reference>
<dbReference type="NCBIfam" id="NF033493">
    <property type="entry name" value="MetS_like_NSS"/>
    <property type="match status" value="1"/>
</dbReference>
<evidence type="ECO:0000256" key="1">
    <source>
        <dbReference type="SAM" id="Phobius"/>
    </source>
</evidence>
<keyword evidence="1" id="KW-0472">Membrane</keyword>
<gene>
    <name evidence="2" type="ORF">SAMN02745664_101215</name>
</gene>
<proteinExistence type="predicted"/>
<keyword evidence="3" id="KW-1185">Reference proteome</keyword>
<feature type="transmembrane region" description="Helical" evidence="1">
    <location>
        <begin position="6"/>
        <end position="28"/>
    </location>
</feature>
<dbReference type="AlphaFoldDB" id="A0A1N7DEV4"/>
<name>A0A1N7DEV4_9GAMM</name>
<keyword evidence="1" id="KW-1133">Transmembrane helix</keyword>
<dbReference type="STRING" id="34061.B0189_01360"/>
<evidence type="ECO:0000313" key="3">
    <source>
        <dbReference type="Proteomes" id="UP000187495"/>
    </source>
</evidence>
<evidence type="ECO:0000313" key="2">
    <source>
        <dbReference type="EMBL" id="SIR74314.1"/>
    </source>
</evidence>
<dbReference type="RefSeq" id="WP_076554389.1">
    <property type="nucleotide sequence ID" value="NZ_FTNU01000001.1"/>
</dbReference>
<accession>A0A1N7DEV4</accession>
<protein>
    <submittedName>
        <fullName evidence="2">Putative methionine and alanine importer, small subunit</fullName>
    </submittedName>
</protein>
<dbReference type="EMBL" id="FTNU01000001">
    <property type="protein sequence ID" value="SIR74314.1"/>
    <property type="molecule type" value="Genomic_DNA"/>
</dbReference>
<organism evidence="2 3">
    <name type="scientific">Moraxella cuniculi DSM 21768</name>
    <dbReference type="NCBI Taxonomy" id="1122245"/>
    <lineage>
        <taxon>Bacteria</taxon>
        <taxon>Pseudomonadati</taxon>
        <taxon>Pseudomonadota</taxon>
        <taxon>Gammaproteobacteria</taxon>
        <taxon>Moraxellales</taxon>
        <taxon>Moraxellaceae</taxon>
        <taxon>Moraxella</taxon>
    </lineage>
</organism>
<sequence>MNTTALIVMIIAMTLIWGGLIASVVHLIKNPDIEMDKVPNN</sequence>
<dbReference type="Pfam" id="PF16951">
    <property type="entry name" value="MaAIMP_sms"/>
    <property type="match status" value="1"/>
</dbReference>
<dbReference type="Proteomes" id="UP000187495">
    <property type="component" value="Unassembled WGS sequence"/>
</dbReference>